<dbReference type="EMBL" id="SRLO01001279">
    <property type="protein sequence ID" value="TNN39448.1"/>
    <property type="molecule type" value="Genomic_DNA"/>
</dbReference>
<reference evidence="1 2" key="1">
    <citation type="submission" date="2019-03" db="EMBL/GenBank/DDBJ databases">
        <title>First draft genome of Liparis tanakae, snailfish: a comprehensive survey of snailfish specific genes.</title>
        <authorList>
            <person name="Kim W."/>
            <person name="Song I."/>
            <person name="Jeong J.-H."/>
            <person name="Kim D."/>
            <person name="Kim S."/>
            <person name="Ryu S."/>
            <person name="Song J.Y."/>
            <person name="Lee S.K."/>
        </authorList>
    </citation>
    <scope>NUCLEOTIDE SEQUENCE [LARGE SCALE GENOMIC DNA]</scope>
    <source>
        <tissue evidence="1">Muscle</tissue>
    </source>
</reference>
<sequence length="98" mass="10691">MCKIVAAEFTLQRLQSGATQVKRGDGCCLTDWLRLGSTCLQLQVEDVPLQSAPASCAPPPFPFHTLRSFTFGGVTAAWLSPLPSLYLGNRLLSLWPLE</sequence>
<protein>
    <submittedName>
        <fullName evidence="1">Uncharacterized protein</fullName>
    </submittedName>
</protein>
<gene>
    <name evidence="1" type="ORF">EYF80_050393</name>
</gene>
<evidence type="ECO:0000313" key="1">
    <source>
        <dbReference type="EMBL" id="TNN39448.1"/>
    </source>
</evidence>
<comment type="caution">
    <text evidence="1">The sequence shown here is derived from an EMBL/GenBank/DDBJ whole genome shotgun (WGS) entry which is preliminary data.</text>
</comment>
<proteinExistence type="predicted"/>
<organism evidence="1 2">
    <name type="scientific">Liparis tanakae</name>
    <name type="common">Tanaka's snailfish</name>
    <dbReference type="NCBI Taxonomy" id="230148"/>
    <lineage>
        <taxon>Eukaryota</taxon>
        <taxon>Metazoa</taxon>
        <taxon>Chordata</taxon>
        <taxon>Craniata</taxon>
        <taxon>Vertebrata</taxon>
        <taxon>Euteleostomi</taxon>
        <taxon>Actinopterygii</taxon>
        <taxon>Neopterygii</taxon>
        <taxon>Teleostei</taxon>
        <taxon>Neoteleostei</taxon>
        <taxon>Acanthomorphata</taxon>
        <taxon>Eupercaria</taxon>
        <taxon>Perciformes</taxon>
        <taxon>Cottioidei</taxon>
        <taxon>Cottales</taxon>
        <taxon>Liparidae</taxon>
        <taxon>Liparis</taxon>
    </lineage>
</organism>
<accession>A0A4Z2FE71</accession>
<dbReference type="AlphaFoldDB" id="A0A4Z2FE71"/>
<keyword evidence="2" id="KW-1185">Reference proteome</keyword>
<dbReference type="Proteomes" id="UP000314294">
    <property type="component" value="Unassembled WGS sequence"/>
</dbReference>
<name>A0A4Z2FE71_9TELE</name>
<evidence type="ECO:0000313" key="2">
    <source>
        <dbReference type="Proteomes" id="UP000314294"/>
    </source>
</evidence>